<feature type="non-terminal residue" evidence="1">
    <location>
        <position position="1"/>
    </location>
</feature>
<proteinExistence type="predicted"/>
<organism evidence="1">
    <name type="scientific">Lepeophtheirus salmonis</name>
    <name type="common">Salmon louse</name>
    <name type="synonym">Caligus salmonis</name>
    <dbReference type="NCBI Taxonomy" id="72036"/>
    <lineage>
        <taxon>Eukaryota</taxon>
        <taxon>Metazoa</taxon>
        <taxon>Ecdysozoa</taxon>
        <taxon>Arthropoda</taxon>
        <taxon>Crustacea</taxon>
        <taxon>Multicrustacea</taxon>
        <taxon>Hexanauplia</taxon>
        <taxon>Copepoda</taxon>
        <taxon>Siphonostomatoida</taxon>
        <taxon>Caligidae</taxon>
        <taxon>Lepeophtheirus</taxon>
    </lineage>
</organism>
<dbReference type="AlphaFoldDB" id="A0A0K2UBF0"/>
<protein>
    <submittedName>
        <fullName evidence="1">Uncharacterized protein</fullName>
    </submittedName>
</protein>
<sequence length="102" mass="11401">LQSSDLRQVCPVLFDNLFPTRIQLHNILLVEVLVPIVKKLGHPIYHSHLLRPNLYPQARWLWTGTASNNLVSGPDCWMDTSELPIRAPIASHTAINSGLATV</sequence>
<reference evidence="1" key="1">
    <citation type="submission" date="2014-05" db="EMBL/GenBank/DDBJ databases">
        <authorList>
            <person name="Chronopoulou M."/>
        </authorList>
    </citation>
    <scope>NUCLEOTIDE SEQUENCE</scope>
    <source>
        <tissue evidence="1">Whole organism</tissue>
    </source>
</reference>
<name>A0A0K2UBF0_LEPSM</name>
<dbReference type="EMBL" id="HACA01018024">
    <property type="protein sequence ID" value="CDW35385.1"/>
    <property type="molecule type" value="Transcribed_RNA"/>
</dbReference>
<evidence type="ECO:0000313" key="1">
    <source>
        <dbReference type="EMBL" id="CDW35385.1"/>
    </source>
</evidence>
<accession>A0A0K2UBF0</accession>